<accession>A0A6H0XKN2</accession>
<dbReference type="AlphaFoldDB" id="A0A6H0XKN2"/>
<feature type="signal peptide" evidence="1">
    <location>
        <begin position="1"/>
        <end position="18"/>
    </location>
</feature>
<reference evidence="3 4" key="1">
    <citation type="journal article" date="2016" name="Sci. Rep.">
        <title>Peltaster fructicola genome reveals evolution from an invasive phytopathogen to an ectophytic parasite.</title>
        <authorList>
            <person name="Xu C."/>
            <person name="Chen H."/>
            <person name="Gleason M.L."/>
            <person name="Xu J.R."/>
            <person name="Liu H."/>
            <person name="Zhang R."/>
            <person name="Sun G."/>
        </authorList>
    </citation>
    <scope>NUCLEOTIDE SEQUENCE [LARGE SCALE GENOMIC DNA]</scope>
    <source>
        <strain evidence="3 4">LNHT1506</strain>
    </source>
</reference>
<feature type="domain" description="Rhamnogalacturonase A/B/Epimerase-like pectate lyase" evidence="2">
    <location>
        <begin position="83"/>
        <end position="309"/>
    </location>
</feature>
<organism evidence="3 4">
    <name type="scientific">Peltaster fructicola</name>
    <dbReference type="NCBI Taxonomy" id="286661"/>
    <lineage>
        <taxon>Eukaryota</taxon>
        <taxon>Fungi</taxon>
        <taxon>Dikarya</taxon>
        <taxon>Ascomycota</taxon>
        <taxon>Pezizomycotina</taxon>
        <taxon>Dothideomycetes</taxon>
        <taxon>Dothideomycetes incertae sedis</taxon>
        <taxon>Peltaster</taxon>
    </lineage>
</organism>
<dbReference type="PANTHER" id="PTHR33928:SF2">
    <property type="entry name" value="PECTATE LYASE SUPERFAMILY PROTEIN DOMAIN-CONTAINING PROTEIN-RELATED"/>
    <property type="match status" value="1"/>
</dbReference>
<dbReference type="FunFam" id="2.160.20.10:FF:000023">
    <property type="entry name" value="Exo-beta-1,3-glucanase Exg0"/>
    <property type="match status" value="1"/>
</dbReference>
<dbReference type="Gene3D" id="2.160.20.10">
    <property type="entry name" value="Single-stranded right-handed beta-helix, Pectin lyase-like"/>
    <property type="match status" value="2"/>
</dbReference>
<evidence type="ECO:0000256" key="1">
    <source>
        <dbReference type="SAM" id="SignalP"/>
    </source>
</evidence>
<dbReference type="Pfam" id="PF12708">
    <property type="entry name" value="Pect-lyase_RHGA_epim"/>
    <property type="match status" value="2"/>
</dbReference>
<dbReference type="InterPro" id="IPR024535">
    <property type="entry name" value="RHGA/B-epi-like_pectate_lyase"/>
</dbReference>
<sequence>MRFSYTLLLAAATDFVFAQNIHYEAPEVNAKVEAMLSQFHEYLNYTGPDSDVTKRQSCSYWMENIAHQGMAAFNSNPSSYQVFRNVKDFGAKGDGSTDDTAAINAAISSGGRCAPGSCQSSTTTPAVVYFPAGTYVISSSIIDYYYTQIIGNPNCLPTIRASASFSSNGKIGLIDADPYQNTGNLAWGSTNVFYRQIRNLILDYTQVPASSNLAGIHWPTAQATSIQNVKFNMNAASGTQHVGLFIESGSAGFMNDLTFNGGMIGLNVGNQQFTMRNLIFNNVQTAVNQIWDWGWTYTGLQINNCGVGIAMDSKDGNGNQNVASVVLLDSSITNTPIGVRTARTANSSPPSGGSLILENVSLNNVPTAVQGANGALLAGTTGQTTIAAWGQGHSYTPNGPNTFQGAISGNSRPAGLQSGSKYYARSKPQYETLAASSFLSARSAGAKGDGKTDDTTALQNAINNAKSQNKVLYLDHGDYLVTNTIYIPAGSRVVGETYSVILSSGSNFNDINNPRPVVKIGNVGETGSIEWSDSIVSTRGQQAGAILIEYNLASSTPSGLWDVHTRIGGFAGSNLQVAQCPTSASQPNQNCLAAYMSLHVTSSGTGLYLENNWFWVADHDIEDASLTQISIYAGRGVLIESKVGNVWLVGTASEHHTLYQYQFANTQNIFGGQVQTETAYMQPSPPAPGPWPYNSALNDPQFNTATINGIPNADGWGMRILNSKNVFVYGGGFYSFFNNYSTTCSAQGQGETCQNSIVSIEGSSGISFYNLNTVGSHYAISKDGTTTGVWSDNQNGFVNTIALYRTG</sequence>
<dbReference type="FunFam" id="2.160.20.10:FF:000026">
    <property type="entry name" value="Exo-beta-1,3-glucanase Exg0"/>
    <property type="match status" value="1"/>
</dbReference>
<gene>
    <name evidence="3" type="ORF">AMS68_000708</name>
</gene>
<dbReference type="InterPro" id="IPR039279">
    <property type="entry name" value="QRT3-like"/>
</dbReference>
<dbReference type="SUPFAM" id="SSF51126">
    <property type="entry name" value="Pectin lyase-like"/>
    <property type="match status" value="2"/>
</dbReference>
<dbReference type="PANTHER" id="PTHR33928">
    <property type="entry name" value="POLYGALACTURONASE QRT3"/>
    <property type="match status" value="1"/>
</dbReference>
<protein>
    <recommendedName>
        <fullName evidence="2">Rhamnogalacturonase A/B/Epimerase-like pectate lyase domain-containing protein</fullName>
    </recommendedName>
</protein>
<keyword evidence="4" id="KW-1185">Reference proteome</keyword>
<feature type="domain" description="Rhamnogalacturonase A/B/Epimerase-like pectate lyase" evidence="2">
    <location>
        <begin position="438"/>
        <end position="506"/>
    </location>
</feature>
<evidence type="ECO:0000313" key="3">
    <source>
        <dbReference type="EMBL" id="QIW95190.1"/>
    </source>
</evidence>
<dbReference type="InterPro" id="IPR012334">
    <property type="entry name" value="Pectin_lyas_fold"/>
</dbReference>
<proteinExistence type="predicted"/>
<dbReference type="Proteomes" id="UP000503462">
    <property type="component" value="Chromosome 1"/>
</dbReference>
<keyword evidence="1" id="KW-0732">Signal</keyword>
<dbReference type="CDD" id="cd23668">
    <property type="entry name" value="GH55_beta13glucanase-like"/>
    <property type="match status" value="1"/>
</dbReference>
<dbReference type="EMBL" id="CP051139">
    <property type="protein sequence ID" value="QIW95190.1"/>
    <property type="molecule type" value="Genomic_DNA"/>
</dbReference>
<evidence type="ECO:0000313" key="4">
    <source>
        <dbReference type="Proteomes" id="UP000503462"/>
    </source>
</evidence>
<name>A0A6H0XKN2_9PEZI</name>
<dbReference type="GO" id="GO:0004650">
    <property type="term" value="F:polygalacturonase activity"/>
    <property type="evidence" value="ECO:0007669"/>
    <property type="project" value="InterPro"/>
</dbReference>
<feature type="chain" id="PRO_5026112799" description="Rhamnogalacturonase A/B/Epimerase-like pectate lyase domain-containing protein" evidence="1">
    <location>
        <begin position="19"/>
        <end position="807"/>
    </location>
</feature>
<dbReference type="OrthoDB" id="1046782at2759"/>
<dbReference type="InterPro" id="IPR011050">
    <property type="entry name" value="Pectin_lyase_fold/virulence"/>
</dbReference>
<evidence type="ECO:0000259" key="2">
    <source>
        <dbReference type="Pfam" id="PF12708"/>
    </source>
</evidence>